<dbReference type="EMBL" id="JANJQO010002568">
    <property type="protein sequence ID" value="KAJ2966604.1"/>
    <property type="molecule type" value="Genomic_DNA"/>
</dbReference>
<reference evidence="1" key="1">
    <citation type="submission" date="2022-08" db="EMBL/GenBank/DDBJ databases">
        <title>Genome Sequence of Lecanicillium fungicola.</title>
        <authorList>
            <person name="Buettner E."/>
        </authorList>
    </citation>
    <scope>NUCLEOTIDE SEQUENCE</scope>
    <source>
        <strain evidence="1">Babe33</strain>
    </source>
</reference>
<organism evidence="1 2">
    <name type="scientific">Zarea fungicola</name>
    <dbReference type="NCBI Taxonomy" id="93591"/>
    <lineage>
        <taxon>Eukaryota</taxon>
        <taxon>Fungi</taxon>
        <taxon>Dikarya</taxon>
        <taxon>Ascomycota</taxon>
        <taxon>Pezizomycotina</taxon>
        <taxon>Sordariomycetes</taxon>
        <taxon>Hypocreomycetidae</taxon>
        <taxon>Hypocreales</taxon>
        <taxon>Cordycipitaceae</taxon>
        <taxon>Zarea</taxon>
    </lineage>
</organism>
<evidence type="ECO:0000313" key="2">
    <source>
        <dbReference type="Proteomes" id="UP001143910"/>
    </source>
</evidence>
<gene>
    <name evidence="1" type="ORF">NQ176_g10070</name>
</gene>
<name>A0ACC1MIY2_9HYPO</name>
<dbReference type="Proteomes" id="UP001143910">
    <property type="component" value="Unassembled WGS sequence"/>
</dbReference>
<keyword evidence="2" id="KW-1185">Reference proteome</keyword>
<proteinExistence type="predicted"/>
<evidence type="ECO:0000313" key="1">
    <source>
        <dbReference type="EMBL" id="KAJ2966604.1"/>
    </source>
</evidence>
<accession>A0ACC1MIY2</accession>
<protein>
    <submittedName>
        <fullName evidence="1">Uncharacterized protein</fullName>
    </submittedName>
</protein>
<sequence>MWYSARTGFVALVLVTLPMLAVSKPRRIDESIFPTVKELFEINQHIGGAGLRGTASARQNRLIDWLDVQLGQIPGLELSYNSLNLVKWEPKASNLYGSASLKIQAPGACSNALDVAGAMPYTRPTNGEAVTAELLYIPQDKDISTVNATNKIVIRDVSFQSVPFPLLLALSNYHTPDLGKLVNQSYAREIMAATSAGAVGVVFAWNVSHKYVQSYFDPHEGTMYRIPGIFVGVEAAEVLKDAAAQGRFLPLYPA</sequence>
<comment type="caution">
    <text evidence="1">The sequence shown here is derived from an EMBL/GenBank/DDBJ whole genome shotgun (WGS) entry which is preliminary data.</text>
</comment>